<dbReference type="GO" id="GO:0003677">
    <property type="term" value="F:DNA binding"/>
    <property type="evidence" value="ECO:0007669"/>
    <property type="project" value="InterPro"/>
</dbReference>
<evidence type="ECO:0000313" key="4">
    <source>
        <dbReference type="Proteomes" id="UP001454036"/>
    </source>
</evidence>
<feature type="compositionally biased region" description="Basic and acidic residues" evidence="1">
    <location>
        <begin position="291"/>
        <end position="323"/>
    </location>
</feature>
<comment type="caution">
    <text evidence="3">The sequence shown here is derived from an EMBL/GenBank/DDBJ whole genome shotgun (WGS) entry which is preliminary data.</text>
</comment>
<evidence type="ECO:0000259" key="2">
    <source>
        <dbReference type="Pfam" id="PF07460"/>
    </source>
</evidence>
<dbReference type="Proteomes" id="UP001454036">
    <property type="component" value="Unassembled WGS sequence"/>
</dbReference>
<name>A0AAV3PBL0_LITER</name>
<keyword evidence="4" id="KW-1185">Reference proteome</keyword>
<reference evidence="3 4" key="1">
    <citation type="submission" date="2024-01" db="EMBL/GenBank/DDBJ databases">
        <title>The complete chloroplast genome sequence of Lithospermum erythrorhizon: insights into the phylogenetic relationship among Boraginaceae species and the maternal lineages of purple gromwells.</title>
        <authorList>
            <person name="Okada T."/>
            <person name="Watanabe K."/>
        </authorList>
    </citation>
    <scope>NUCLEOTIDE SEQUENCE [LARGE SCALE GENOMIC DNA]</scope>
</reference>
<evidence type="ECO:0000313" key="3">
    <source>
        <dbReference type="EMBL" id="GAA0148331.1"/>
    </source>
</evidence>
<dbReference type="PANTHER" id="PTHR34199">
    <property type="entry name" value="NUMOD3 MOTIF FAMILY PROTEIN, EXPRESSED"/>
    <property type="match status" value="1"/>
</dbReference>
<accession>A0AAV3PBL0</accession>
<proteinExistence type="predicted"/>
<dbReference type="AlphaFoldDB" id="A0AAV3PBL0"/>
<gene>
    <name evidence="3" type="ORF">LIER_07806</name>
</gene>
<organism evidence="3 4">
    <name type="scientific">Lithospermum erythrorhizon</name>
    <name type="common">Purple gromwell</name>
    <name type="synonym">Lithospermum officinale var. erythrorhizon</name>
    <dbReference type="NCBI Taxonomy" id="34254"/>
    <lineage>
        <taxon>Eukaryota</taxon>
        <taxon>Viridiplantae</taxon>
        <taxon>Streptophyta</taxon>
        <taxon>Embryophyta</taxon>
        <taxon>Tracheophyta</taxon>
        <taxon>Spermatophyta</taxon>
        <taxon>Magnoliopsida</taxon>
        <taxon>eudicotyledons</taxon>
        <taxon>Gunneridae</taxon>
        <taxon>Pentapetalae</taxon>
        <taxon>asterids</taxon>
        <taxon>lamiids</taxon>
        <taxon>Boraginales</taxon>
        <taxon>Boraginaceae</taxon>
        <taxon>Boraginoideae</taxon>
        <taxon>Lithospermeae</taxon>
        <taxon>Lithospermum</taxon>
    </lineage>
</organism>
<evidence type="ECO:0000256" key="1">
    <source>
        <dbReference type="SAM" id="MobiDB-lite"/>
    </source>
</evidence>
<dbReference type="Pfam" id="PF07460">
    <property type="entry name" value="NUMOD3"/>
    <property type="match status" value="1"/>
</dbReference>
<dbReference type="InterPro" id="IPR003611">
    <property type="entry name" value="NUMOD3"/>
</dbReference>
<feature type="compositionally biased region" description="Basic residues" evidence="1">
    <location>
        <begin position="324"/>
        <end position="335"/>
    </location>
</feature>
<feature type="domain" description="Nuclease associated modular" evidence="2">
    <location>
        <begin position="165"/>
        <end position="192"/>
    </location>
</feature>
<dbReference type="PANTHER" id="PTHR34199:SF1">
    <property type="entry name" value="HISTONE-LYSINE N-METHYLTRANSFERASE, H3 LYSINE-79 SPECIFIC-LIKE PROTEIN"/>
    <property type="match status" value="1"/>
</dbReference>
<protein>
    <recommendedName>
        <fullName evidence="2">Nuclease associated modular domain-containing protein</fullName>
    </recommendedName>
</protein>
<sequence length="422" mass="48660">MTVCKQANSLVSIQANDQFACLVIVMHIIRLIANNHAHNSTKKLVVPHIPVSCIRSTAPLQRPAQVLDCTRNLITIQFTPEVSLMKTGSISLSFVNSFVSLHHTVLHANYAGDDSHYTQLSIQESGTYIYNKQILAGNTQENDNCKRISLINQTDSKDGKEMQRRRKIGLANKGKIPWNKGKKHSTETCEKIKQKTKEAMSDPKVRKKISECPRSRSEQTKAKIQSSLRKLWGQRLKWKRSREKFLQSWAESIARSAKIGFSDQQELQWNSYDIMEREIALQQLLCAEEKAKEKETSRMKRSQAKEERMERLAHKSKKRDEKRKARNSKKPKKGRNKLDVVHGVNLKAMIMKVHKKKTTISQPNVQRQLVWENIDLELVKREMLQKEVSLADQIRVAKNYRERYLTPKIIASPLLPEAVVHE</sequence>
<feature type="region of interest" description="Disordered" evidence="1">
    <location>
        <begin position="291"/>
        <end position="338"/>
    </location>
</feature>
<dbReference type="EMBL" id="BAABME010001222">
    <property type="protein sequence ID" value="GAA0148331.1"/>
    <property type="molecule type" value="Genomic_DNA"/>
</dbReference>